<accession>A0ABQ2DS02</accession>
<dbReference type="Proteomes" id="UP000606115">
    <property type="component" value="Unassembled WGS sequence"/>
</dbReference>
<gene>
    <name evidence="1" type="ORF">GCM10007173_24850</name>
</gene>
<organism evidence="1 2">
    <name type="scientific">Glutamicibacter ardleyensis</name>
    <dbReference type="NCBI Taxonomy" id="225894"/>
    <lineage>
        <taxon>Bacteria</taxon>
        <taxon>Bacillati</taxon>
        <taxon>Actinomycetota</taxon>
        <taxon>Actinomycetes</taxon>
        <taxon>Micrococcales</taxon>
        <taxon>Micrococcaceae</taxon>
        <taxon>Glutamicibacter</taxon>
    </lineage>
</organism>
<protein>
    <submittedName>
        <fullName evidence="1">Uncharacterized protein</fullName>
    </submittedName>
</protein>
<evidence type="ECO:0000313" key="2">
    <source>
        <dbReference type="Proteomes" id="UP000606115"/>
    </source>
</evidence>
<dbReference type="EMBL" id="BMKX01000006">
    <property type="protein sequence ID" value="GGJ64950.1"/>
    <property type="molecule type" value="Genomic_DNA"/>
</dbReference>
<reference evidence="2" key="1">
    <citation type="journal article" date="2019" name="Int. J. Syst. Evol. Microbiol.">
        <title>The Global Catalogue of Microorganisms (GCM) 10K type strain sequencing project: providing services to taxonomists for standard genome sequencing and annotation.</title>
        <authorList>
            <consortium name="The Broad Institute Genomics Platform"/>
            <consortium name="The Broad Institute Genome Sequencing Center for Infectious Disease"/>
            <person name="Wu L."/>
            <person name="Ma J."/>
        </authorList>
    </citation>
    <scope>NUCLEOTIDE SEQUENCE [LARGE SCALE GENOMIC DNA]</scope>
    <source>
        <strain evidence="2">CGMCC 1.3685</strain>
    </source>
</reference>
<proteinExistence type="predicted"/>
<name>A0ABQ2DS02_9MICC</name>
<keyword evidence="2" id="KW-1185">Reference proteome</keyword>
<sequence>MKTIIIRAGIAGLVAAGPIATQRVHRSAPRWRNALTGSAADVIRHLAEGA</sequence>
<evidence type="ECO:0000313" key="1">
    <source>
        <dbReference type="EMBL" id="GGJ64950.1"/>
    </source>
</evidence>
<comment type="caution">
    <text evidence="1">The sequence shown here is derived from an EMBL/GenBank/DDBJ whole genome shotgun (WGS) entry which is preliminary data.</text>
</comment>